<organism evidence="4 5">
    <name type="scientific">Planoprotostelium fungivorum</name>
    <dbReference type="NCBI Taxonomy" id="1890364"/>
    <lineage>
        <taxon>Eukaryota</taxon>
        <taxon>Amoebozoa</taxon>
        <taxon>Evosea</taxon>
        <taxon>Variosea</taxon>
        <taxon>Cavosteliida</taxon>
        <taxon>Cavosteliaceae</taxon>
        <taxon>Planoprotostelium</taxon>
    </lineage>
</organism>
<dbReference type="PRINTS" id="PR00449">
    <property type="entry name" value="RASTRNSFRMNG"/>
</dbReference>
<dbReference type="SUPFAM" id="SSF54695">
    <property type="entry name" value="POZ domain"/>
    <property type="match status" value="2"/>
</dbReference>
<dbReference type="PROSITE" id="PS50097">
    <property type="entry name" value="BTB"/>
    <property type="match status" value="2"/>
</dbReference>
<dbReference type="PROSITE" id="PS51419">
    <property type="entry name" value="RAB"/>
    <property type="match status" value="1"/>
</dbReference>
<dbReference type="Pfam" id="PF00651">
    <property type="entry name" value="BTB"/>
    <property type="match status" value="2"/>
</dbReference>
<dbReference type="PROSITE" id="PS51421">
    <property type="entry name" value="RAS"/>
    <property type="match status" value="1"/>
</dbReference>
<feature type="domain" description="BTB" evidence="3">
    <location>
        <begin position="353"/>
        <end position="413"/>
    </location>
</feature>
<dbReference type="InterPro" id="IPR020849">
    <property type="entry name" value="Small_GTPase_Ras-type"/>
</dbReference>
<dbReference type="OrthoDB" id="3537870at2759"/>
<evidence type="ECO:0000256" key="1">
    <source>
        <dbReference type="ARBA" id="ARBA00022741"/>
    </source>
</evidence>
<dbReference type="GO" id="GO:0005525">
    <property type="term" value="F:GTP binding"/>
    <property type="evidence" value="ECO:0007669"/>
    <property type="project" value="UniProtKB-KW"/>
</dbReference>
<dbReference type="InterPro" id="IPR000210">
    <property type="entry name" value="BTB/POZ_dom"/>
</dbReference>
<dbReference type="InterPro" id="IPR011333">
    <property type="entry name" value="SKP1/BTB/POZ_sf"/>
</dbReference>
<evidence type="ECO:0000313" key="4">
    <source>
        <dbReference type="EMBL" id="PRP83977.1"/>
    </source>
</evidence>
<evidence type="ECO:0000256" key="2">
    <source>
        <dbReference type="ARBA" id="ARBA00023134"/>
    </source>
</evidence>
<dbReference type="InterPro" id="IPR001806">
    <property type="entry name" value="Small_GTPase"/>
</dbReference>
<keyword evidence="2" id="KW-0342">GTP-binding</keyword>
<dbReference type="STRING" id="1890364.A0A2P6NJ58"/>
<keyword evidence="5" id="KW-1185">Reference proteome</keyword>
<dbReference type="SMART" id="SM00173">
    <property type="entry name" value="RAS"/>
    <property type="match status" value="1"/>
</dbReference>
<keyword evidence="1" id="KW-0547">Nucleotide-binding</keyword>
<dbReference type="GO" id="GO:0007165">
    <property type="term" value="P:signal transduction"/>
    <property type="evidence" value="ECO:0007669"/>
    <property type="project" value="InterPro"/>
</dbReference>
<dbReference type="SMART" id="SM00174">
    <property type="entry name" value="RHO"/>
    <property type="match status" value="1"/>
</dbReference>
<dbReference type="GO" id="GO:0003924">
    <property type="term" value="F:GTPase activity"/>
    <property type="evidence" value="ECO:0007669"/>
    <property type="project" value="InterPro"/>
</dbReference>
<dbReference type="Pfam" id="PF00071">
    <property type="entry name" value="Ras"/>
    <property type="match status" value="1"/>
</dbReference>
<feature type="domain" description="BTB" evidence="3">
    <location>
        <begin position="236"/>
        <end position="301"/>
    </location>
</feature>
<dbReference type="GO" id="GO:0016020">
    <property type="term" value="C:membrane"/>
    <property type="evidence" value="ECO:0007669"/>
    <property type="project" value="InterPro"/>
</dbReference>
<dbReference type="SMART" id="SM00225">
    <property type="entry name" value="BTB"/>
    <property type="match status" value="2"/>
</dbReference>
<dbReference type="PANTHER" id="PTHR24070">
    <property type="entry name" value="RAS, DI-RAS, AND RHEB FAMILY MEMBERS OF SMALL GTPASE SUPERFAMILY"/>
    <property type="match status" value="1"/>
</dbReference>
<dbReference type="SMART" id="SM00175">
    <property type="entry name" value="RAB"/>
    <property type="match status" value="1"/>
</dbReference>
<protein>
    <submittedName>
        <fullName evidence="4">RAP1A, member of RAS oncogene family</fullName>
    </submittedName>
</protein>
<dbReference type="InParanoid" id="A0A2P6NJ58"/>
<dbReference type="AlphaFoldDB" id="A0A2P6NJ58"/>
<dbReference type="SUPFAM" id="SSF52540">
    <property type="entry name" value="P-loop containing nucleoside triphosphate hydrolases"/>
    <property type="match status" value="1"/>
</dbReference>
<name>A0A2P6NJ58_9EUKA</name>
<evidence type="ECO:0000259" key="3">
    <source>
        <dbReference type="PROSITE" id="PS50097"/>
    </source>
</evidence>
<dbReference type="Proteomes" id="UP000241769">
    <property type="component" value="Unassembled WGS sequence"/>
</dbReference>
<dbReference type="Gene3D" id="3.40.50.300">
    <property type="entry name" value="P-loop containing nucleotide triphosphate hydrolases"/>
    <property type="match status" value="2"/>
</dbReference>
<dbReference type="EMBL" id="MDYQ01000072">
    <property type="protein sequence ID" value="PRP83977.1"/>
    <property type="molecule type" value="Genomic_DNA"/>
</dbReference>
<accession>A0A2P6NJ58</accession>
<proteinExistence type="predicted"/>
<reference evidence="4 5" key="1">
    <citation type="journal article" date="2018" name="Genome Biol. Evol.">
        <title>Multiple Roots of Fruiting Body Formation in Amoebozoa.</title>
        <authorList>
            <person name="Hillmann F."/>
            <person name="Forbes G."/>
            <person name="Novohradska S."/>
            <person name="Ferling I."/>
            <person name="Riege K."/>
            <person name="Groth M."/>
            <person name="Westermann M."/>
            <person name="Marz M."/>
            <person name="Spaller T."/>
            <person name="Winckler T."/>
            <person name="Schaap P."/>
            <person name="Glockner G."/>
        </authorList>
    </citation>
    <scope>NUCLEOTIDE SEQUENCE [LARGE SCALE GENOMIC DNA]</scope>
    <source>
        <strain evidence="4 5">Jena</strain>
    </source>
</reference>
<gene>
    <name evidence="4" type="ORF">PROFUN_08661</name>
</gene>
<comment type="caution">
    <text evidence="4">The sequence shown here is derived from an EMBL/GenBank/DDBJ whole genome shotgun (WGS) entry which is preliminary data.</text>
</comment>
<sequence>MKEIKIAVIGCSGVGKSSITMQFLHNFFLEESDCTLEETYRKQVNLEGEECILEITGIALVYSTISRRSFEAIESYRDAVLKAMLPGTSVPMLLVGNMSDITELREVGKKEGEDLASSWGIPFLECTAKRSEDCIAVFMRLSSATVLSEIPRKISELEKQFSGVKWYKMSAKGKLRKSIKALKNEQSCRETRYELQGLESELTKLNSCDGERKDLSVDPSSLSEDMQRLWLDRDTADVTIMVGSLPFYCHMAVLYLRFPAMFKQILPTCRVYNVPQRVCSSSVVFSVLLRHVYTGEIPEKLHPDLIPTIISTAESLNLAPLADKLRRGSAQTFEPTAIDWDLDRLLQSLNSGANVTVKTTGKIFTLHRSLLQTRIPSYCQMYGVESTITLDVKPEVFSLFVHYVYRDELSASPMSTTTLIELSVLASRHCLRRLSQFCERRIAEEMSQENSNTSRDVILSLYEAGISNASQELRKLVENSAVQSNVWNKLRQSERYKQVVPQNVRAALSVKREEEEARTLQRNTLSKQIQSLRVKTEAVV</sequence>
<dbReference type="Gene3D" id="3.30.710.10">
    <property type="entry name" value="Potassium Channel Kv1.1, Chain A"/>
    <property type="match status" value="2"/>
</dbReference>
<evidence type="ECO:0000313" key="5">
    <source>
        <dbReference type="Proteomes" id="UP000241769"/>
    </source>
</evidence>
<dbReference type="InterPro" id="IPR027417">
    <property type="entry name" value="P-loop_NTPase"/>
</dbReference>